<protein>
    <submittedName>
        <fullName evidence="2">Uncharacterized protein</fullName>
    </submittedName>
</protein>
<reference evidence="2 3" key="1">
    <citation type="journal article" date="2014" name="Nat. Commun.">
        <title>Molecular traces of alternative social organization in a termite genome.</title>
        <authorList>
            <person name="Terrapon N."/>
            <person name="Li C."/>
            <person name="Robertson H.M."/>
            <person name="Ji L."/>
            <person name="Meng X."/>
            <person name="Booth W."/>
            <person name="Chen Z."/>
            <person name="Childers C.P."/>
            <person name="Glastad K.M."/>
            <person name="Gokhale K."/>
            <person name="Gowin J."/>
            <person name="Gronenberg W."/>
            <person name="Hermansen R.A."/>
            <person name="Hu H."/>
            <person name="Hunt B.G."/>
            <person name="Huylmans A.K."/>
            <person name="Khalil S.M."/>
            <person name="Mitchell R.D."/>
            <person name="Munoz-Torres M.C."/>
            <person name="Mustard J.A."/>
            <person name="Pan H."/>
            <person name="Reese J.T."/>
            <person name="Scharf M.E."/>
            <person name="Sun F."/>
            <person name="Vogel H."/>
            <person name="Xiao J."/>
            <person name="Yang W."/>
            <person name="Yang Z."/>
            <person name="Yang Z."/>
            <person name="Zhou J."/>
            <person name="Zhu J."/>
            <person name="Brent C.S."/>
            <person name="Elsik C.G."/>
            <person name="Goodisman M.A."/>
            <person name="Liberles D.A."/>
            <person name="Roe R.M."/>
            <person name="Vargo E.L."/>
            <person name="Vilcinskas A."/>
            <person name="Wang J."/>
            <person name="Bornberg-Bauer E."/>
            <person name="Korb J."/>
            <person name="Zhang G."/>
            <person name="Liebig J."/>
        </authorList>
    </citation>
    <scope>NUCLEOTIDE SEQUENCE [LARGE SCALE GENOMIC DNA]</scope>
    <source>
        <tissue evidence="2">Whole organism</tissue>
    </source>
</reference>
<evidence type="ECO:0000256" key="1">
    <source>
        <dbReference type="SAM" id="MobiDB-lite"/>
    </source>
</evidence>
<accession>A0A067QHZ4</accession>
<dbReference type="AlphaFoldDB" id="A0A067QHZ4"/>
<proteinExistence type="predicted"/>
<dbReference type="Proteomes" id="UP000027135">
    <property type="component" value="Unassembled WGS sequence"/>
</dbReference>
<dbReference type="EMBL" id="KK853336">
    <property type="protein sequence ID" value="KDR08339.1"/>
    <property type="molecule type" value="Genomic_DNA"/>
</dbReference>
<organism evidence="2 3">
    <name type="scientific">Zootermopsis nevadensis</name>
    <name type="common">Dampwood termite</name>
    <dbReference type="NCBI Taxonomy" id="136037"/>
    <lineage>
        <taxon>Eukaryota</taxon>
        <taxon>Metazoa</taxon>
        <taxon>Ecdysozoa</taxon>
        <taxon>Arthropoda</taxon>
        <taxon>Hexapoda</taxon>
        <taxon>Insecta</taxon>
        <taxon>Pterygota</taxon>
        <taxon>Neoptera</taxon>
        <taxon>Polyneoptera</taxon>
        <taxon>Dictyoptera</taxon>
        <taxon>Blattodea</taxon>
        <taxon>Blattoidea</taxon>
        <taxon>Termitoidae</taxon>
        <taxon>Termopsidae</taxon>
        <taxon>Zootermopsis</taxon>
    </lineage>
</organism>
<feature type="region of interest" description="Disordered" evidence="1">
    <location>
        <begin position="1"/>
        <end position="25"/>
    </location>
</feature>
<dbReference type="InParanoid" id="A0A067QHZ4"/>
<evidence type="ECO:0000313" key="3">
    <source>
        <dbReference type="Proteomes" id="UP000027135"/>
    </source>
</evidence>
<evidence type="ECO:0000313" key="2">
    <source>
        <dbReference type="EMBL" id="KDR08339.1"/>
    </source>
</evidence>
<sequence>MAEGPDSVTSAILRSSTNTPPTSVGPYNIACSISSDCDNFISDSVESVSADSETILFNTRLAAKRPATLKLENCRHPPHLSPITTVSTSPQPSIEQYASSRTLNLSFSELSYSVKTGIRRGRSQLQ</sequence>
<name>A0A067QHZ4_ZOONE</name>
<feature type="compositionally biased region" description="Polar residues" evidence="1">
    <location>
        <begin position="7"/>
        <end position="22"/>
    </location>
</feature>
<keyword evidence="3" id="KW-1185">Reference proteome</keyword>
<gene>
    <name evidence="2" type="ORF">L798_01296</name>
</gene>